<evidence type="ECO:0000313" key="2">
    <source>
        <dbReference type="Proteomes" id="UP000095282"/>
    </source>
</evidence>
<sequence length="178" mass="19479">MSFQVSVAVNDGAIQKKTVTPSTTISELDSDTILLWKDTKIVYDVSDGSNGFGPSTTMKELGVSNISVLYVYTTSFPCPSGDLRSIVPAQVRLIAQFASAASNLFNKQQQSGPSSSNQRPARQVREEDEEDLPKSLFTRKILDSPATLKTITESMFFKLKTMLDGSVISFRILLNVST</sequence>
<accession>A0A1I7UNT0</accession>
<dbReference type="STRING" id="1561998.A0A1I7UNT0"/>
<dbReference type="eggNOG" id="KOG0012">
    <property type="taxonomic scope" value="Eukaryota"/>
</dbReference>
<dbReference type="AlphaFoldDB" id="A0A1I7UNT0"/>
<evidence type="ECO:0000313" key="3">
    <source>
        <dbReference type="WBParaSite" id="Csp11.Scaffold630.g17834.t1"/>
    </source>
</evidence>
<dbReference type="WBParaSite" id="Csp11.Scaffold630.g17834.t1">
    <property type="protein sequence ID" value="Csp11.Scaffold630.g17834.t1"/>
    <property type="gene ID" value="Csp11.Scaffold630.g17834"/>
</dbReference>
<organism evidence="2 3">
    <name type="scientific">Caenorhabditis tropicalis</name>
    <dbReference type="NCBI Taxonomy" id="1561998"/>
    <lineage>
        <taxon>Eukaryota</taxon>
        <taxon>Metazoa</taxon>
        <taxon>Ecdysozoa</taxon>
        <taxon>Nematoda</taxon>
        <taxon>Chromadorea</taxon>
        <taxon>Rhabditida</taxon>
        <taxon>Rhabditina</taxon>
        <taxon>Rhabditomorpha</taxon>
        <taxon>Rhabditoidea</taxon>
        <taxon>Rhabditidae</taxon>
        <taxon>Peloderinae</taxon>
        <taxon>Caenorhabditis</taxon>
    </lineage>
</organism>
<proteinExistence type="predicted"/>
<name>A0A1I7UNT0_9PELO</name>
<feature type="region of interest" description="Disordered" evidence="1">
    <location>
        <begin position="106"/>
        <end position="132"/>
    </location>
</feature>
<reference evidence="3" key="1">
    <citation type="submission" date="2016-11" db="UniProtKB">
        <authorList>
            <consortium name="WormBaseParasite"/>
        </authorList>
    </citation>
    <scope>IDENTIFICATION</scope>
</reference>
<evidence type="ECO:0000256" key="1">
    <source>
        <dbReference type="SAM" id="MobiDB-lite"/>
    </source>
</evidence>
<feature type="compositionally biased region" description="Polar residues" evidence="1">
    <location>
        <begin position="106"/>
        <end position="120"/>
    </location>
</feature>
<keyword evidence="2" id="KW-1185">Reference proteome</keyword>
<dbReference type="Proteomes" id="UP000095282">
    <property type="component" value="Unplaced"/>
</dbReference>
<protein>
    <submittedName>
        <fullName evidence="3">UBX domain-containing protein</fullName>
    </submittedName>
</protein>